<sequence>MVQIGGFHIRPPKTLPGDLQKFLDDAKEGVIYFSLGSNLRSKNLPPQKRDAFLTAFSKLKQRVLWKWEDEDLPGKPPNVKIAKWFPQQDILAHPNVKLFITHCGLLSTTETVFHGVPILAIPVFADQHRNAEIATHSGYALSLPYEDPSFSEVKLSGMLQELLTNPQYTDNIKKRSQLFHDRPLKPMDSAVYWVEYVIRTKGAHHLGVAAVKIPWYIYHSLDVISFITIIFSLSIYVLFISIRKIVICCKSQKPKEKIKLN</sequence>
<dbReference type="PROSITE" id="PS00375">
    <property type="entry name" value="UDPGT"/>
    <property type="match status" value="1"/>
</dbReference>
<organism evidence="6">
    <name type="scientific">Anoplophora glabripennis</name>
    <name type="common">Asian longhorn beetle</name>
    <name type="synonym">Anoplophora nobilis</name>
    <dbReference type="NCBI Taxonomy" id="217634"/>
    <lineage>
        <taxon>Eukaryota</taxon>
        <taxon>Metazoa</taxon>
        <taxon>Ecdysozoa</taxon>
        <taxon>Arthropoda</taxon>
        <taxon>Hexapoda</taxon>
        <taxon>Insecta</taxon>
        <taxon>Pterygota</taxon>
        <taxon>Neoptera</taxon>
        <taxon>Endopterygota</taxon>
        <taxon>Coleoptera</taxon>
        <taxon>Polyphaga</taxon>
        <taxon>Cucujiformia</taxon>
        <taxon>Chrysomeloidea</taxon>
        <taxon>Cerambycidae</taxon>
        <taxon>Lamiinae</taxon>
        <taxon>Lamiini</taxon>
        <taxon>Anoplophora</taxon>
    </lineage>
</organism>
<keyword evidence="3 4" id="KW-0808">Transferase</keyword>
<comment type="catalytic activity">
    <reaction evidence="5">
        <text>glucuronate acceptor + UDP-alpha-D-glucuronate = acceptor beta-D-glucuronoside + UDP + H(+)</text>
        <dbReference type="Rhea" id="RHEA:21032"/>
        <dbReference type="ChEBI" id="CHEBI:15378"/>
        <dbReference type="ChEBI" id="CHEBI:58052"/>
        <dbReference type="ChEBI" id="CHEBI:58223"/>
        <dbReference type="ChEBI" id="CHEBI:132367"/>
        <dbReference type="ChEBI" id="CHEBI:132368"/>
        <dbReference type="EC" id="2.4.1.17"/>
    </reaction>
</comment>
<evidence type="ECO:0000256" key="4">
    <source>
        <dbReference type="RuleBase" id="RU003718"/>
    </source>
</evidence>
<evidence type="ECO:0000256" key="1">
    <source>
        <dbReference type="ARBA" id="ARBA00009995"/>
    </source>
</evidence>
<accession>V5GK87</accession>
<reference evidence="6" key="1">
    <citation type="submission" date="2013-07" db="EMBL/GenBank/DDBJ databases">
        <title>Midgut Transcriptome Profiling of Anoplphora glabripennis, a Lignocellulose Degrading, Wood-Boring Cerambycid.</title>
        <authorList>
            <person name="Scully E.D."/>
            <person name="Hoover K."/>
            <person name="Carlson J.E."/>
            <person name="Tien M."/>
            <person name="Geib S.M."/>
        </authorList>
    </citation>
    <scope>NUCLEOTIDE SEQUENCE</scope>
</reference>
<comment type="subcellular location">
    <subcellularLocation>
        <location evidence="5">Membrane</location>
        <topology evidence="5">Single-pass membrane protein</topology>
    </subcellularLocation>
</comment>
<evidence type="ECO:0000256" key="3">
    <source>
        <dbReference type="ARBA" id="ARBA00022679"/>
    </source>
</evidence>
<protein>
    <recommendedName>
        <fullName evidence="5">UDP-glucuronosyltransferase</fullName>
        <ecNumber evidence="5">2.4.1.17</ecNumber>
    </recommendedName>
</protein>
<dbReference type="FunFam" id="3.40.50.2000:FF:000050">
    <property type="entry name" value="UDP-glucuronosyltransferase"/>
    <property type="match status" value="1"/>
</dbReference>
<dbReference type="AlphaFoldDB" id="V5GK87"/>
<keyword evidence="5" id="KW-0472">Membrane</keyword>
<dbReference type="Gene3D" id="3.40.50.2000">
    <property type="entry name" value="Glycogen Phosphorylase B"/>
    <property type="match status" value="1"/>
</dbReference>
<keyword evidence="5" id="KW-1133">Transmembrane helix</keyword>
<dbReference type="InterPro" id="IPR035595">
    <property type="entry name" value="UDP_glycos_trans_CS"/>
</dbReference>
<keyword evidence="5" id="KW-0812">Transmembrane</keyword>
<dbReference type="GO" id="GO:0016020">
    <property type="term" value="C:membrane"/>
    <property type="evidence" value="ECO:0007669"/>
    <property type="project" value="UniProtKB-SubCell"/>
</dbReference>
<dbReference type="EMBL" id="GALX01003997">
    <property type="protein sequence ID" value="JAB64469.1"/>
    <property type="molecule type" value="Transcribed_RNA"/>
</dbReference>
<name>V5GK87_ANOGL</name>
<dbReference type="InterPro" id="IPR050271">
    <property type="entry name" value="UDP-glycosyltransferase"/>
</dbReference>
<dbReference type="PANTHER" id="PTHR48043:SF159">
    <property type="entry name" value="EG:EG0003.4 PROTEIN-RELATED"/>
    <property type="match status" value="1"/>
</dbReference>
<gene>
    <name evidence="6" type="primary">UDB31</name>
</gene>
<evidence type="ECO:0000256" key="5">
    <source>
        <dbReference type="RuleBase" id="RU362059"/>
    </source>
</evidence>
<dbReference type="PANTHER" id="PTHR48043">
    <property type="entry name" value="EG:EG0003.4 PROTEIN-RELATED"/>
    <property type="match status" value="1"/>
</dbReference>
<dbReference type="SUPFAM" id="SSF53756">
    <property type="entry name" value="UDP-Glycosyltransferase/glycogen phosphorylase"/>
    <property type="match status" value="1"/>
</dbReference>
<dbReference type="EC" id="2.4.1.17" evidence="5"/>
<dbReference type="OrthoDB" id="5835829at2759"/>
<dbReference type="Pfam" id="PF00201">
    <property type="entry name" value="UDPGT"/>
    <property type="match status" value="1"/>
</dbReference>
<proteinExistence type="inferred from homology"/>
<dbReference type="CDD" id="cd03784">
    <property type="entry name" value="GT1_Gtf-like"/>
    <property type="match status" value="1"/>
</dbReference>
<feature type="transmembrane region" description="Helical" evidence="5">
    <location>
        <begin position="223"/>
        <end position="242"/>
    </location>
</feature>
<keyword evidence="2 4" id="KW-0328">Glycosyltransferase</keyword>
<dbReference type="GO" id="GO:0015020">
    <property type="term" value="F:glucuronosyltransferase activity"/>
    <property type="evidence" value="ECO:0007669"/>
    <property type="project" value="UniProtKB-EC"/>
</dbReference>
<evidence type="ECO:0000313" key="6">
    <source>
        <dbReference type="EMBL" id="JAB64469.1"/>
    </source>
</evidence>
<comment type="similarity">
    <text evidence="1 4">Belongs to the UDP-glycosyltransferase family.</text>
</comment>
<dbReference type="InterPro" id="IPR002213">
    <property type="entry name" value="UDP_glucos_trans"/>
</dbReference>
<evidence type="ECO:0000256" key="2">
    <source>
        <dbReference type="ARBA" id="ARBA00022676"/>
    </source>
</evidence>